<feature type="repeat" description="ANK" evidence="1">
    <location>
        <begin position="406"/>
        <end position="438"/>
    </location>
</feature>
<feature type="repeat" description="ANK" evidence="1">
    <location>
        <begin position="439"/>
        <end position="471"/>
    </location>
</feature>
<keyword evidence="1" id="KW-0040">ANK repeat</keyword>
<dbReference type="Pfam" id="PF08007">
    <property type="entry name" value="JmjC_2"/>
    <property type="match status" value="1"/>
</dbReference>
<dbReference type="InterPro" id="IPR003347">
    <property type="entry name" value="JmjC_dom"/>
</dbReference>
<feature type="repeat" description="ANK" evidence="1">
    <location>
        <begin position="339"/>
        <end position="371"/>
    </location>
</feature>
<dbReference type="PROSITE" id="PS51184">
    <property type="entry name" value="JMJC"/>
    <property type="match status" value="1"/>
</dbReference>
<dbReference type="OrthoDB" id="440264at2759"/>
<feature type="repeat" description="ANK" evidence="1">
    <location>
        <begin position="373"/>
        <end position="405"/>
    </location>
</feature>
<dbReference type="InterPro" id="IPR052391">
    <property type="entry name" value="E3_Ligase-Neurotoxin"/>
</dbReference>
<protein>
    <recommendedName>
        <fullName evidence="2">JmjC domain-containing protein</fullName>
    </recommendedName>
</protein>
<dbReference type="PROSITE" id="PS50088">
    <property type="entry name" value="ANK_REPEAT"/>
    <property type="match status" value="4"/>
</dbReference>
<sequence>MLRSPVLADGSWPPPTGEELAALAAHLAGQQSPLPPVDGKTLKTLDRSKPLRLRGLIDAWPARSWDREQFLDRLGSLPLRIRPSASLHEYGFPGPAELRAPLRSYFENASKQATGVVFENDFHAVHTALQDAYWVPKLLAGVHGAPIFSAARQHTGVGFHHHHESWLAQLKGRKVWLLVPPGAPRPAAVPPWWNLLQPPEGLLVCVLEPGEVMFLPEKWWHATWNLDECTLALGWEGSHCSSRWCEAMHAIADGDMQRLVGWGLRSTKPVTPQMTELAARAGHTDMLRWLLRDDADAALRAHPGPVVLAAARGGHVSVLQLLLSHGLESSVFGLVTGKKASSALHEAARYGHPAAVEWLIQHRADVSLRDLSTGSAPIHLAAFHGHGDITQALLDAASSAEAQDAQGSVPLLQAAFSGHLSVVQVLLRAGALPAVKDILGMTPLHHAALRGHAELATVLVAARCSVQACDNQGRTPLHLAAHGYEDTDDPIGGIRSASDANLQVTLALLNAGAHTGMVDRCGACPADYAKLKGHPSVESLLRGGHSLQSAELAVAHTCSNMPSTQDLQQQESAGTFSKHQNAAVVPGNRTLLRPKIFEVVD</sequence>
<proteinExistence type="predicted"/>
<evidence type="ECO:0000313" key="3">
    <source>
        <dbReference type="EMBL" id="CAE8642309.1"/>
    </source>
</evidence>
<dbReference type="InterPro" id="IPR002110">
    <property type="entry name" value="Ankyrin_rpt"/>
</dbReference>
<feature type="domain" description="JmjC" evidence="2">
    <location>
        <begin position="124"/>
        <end position="256"/>
    </location>
</feature>
<accession>A0A813HV25</accession>
<name>A0A813HV25_POLGL</name>
<dbReference type="SUPFAM" id="SSF48403">
    <property type="entry name" value="Ankyrin repeat"/>
    <property type="match status" value="1"/>
</dbReference>
<dbReference type="Gene3D" id="2.60.120.650">
    <property type="entry name" value="Cupin"/>
    <property type="match status" value="1"/>
</dbReference>
<dbReference type="AlphaFoldDB" id="A0A813HV25"/>
<dbReference type="PANTHER" id="PTHR24133:SF40">
    <property type="entry name" value="ANKYRIN REPEAT DOMAIN 44"/>
    <property type="match status" value="1"/>
</dbReference>
<dbReference type="SMART" id="SM00248">
    <property type="entry name" value="ANK"/>
    <property type="match status" value="6"/>
</dbReference>
<dbReference type="Gene3D" id="1.25.40.20">
    <property type="entry name" value="Ankyrin repeat-containing domain"/>
    <property type="match status" value="2"/>
</dbReference>
<dbReference type="PROSITE" id="PS50297">
    <property type="entry name" value="ANK_REP_REGION"/>
    <property type="match status" value="4"/>
</dbReference>
<dbReference type="SUPFAM" id="SSF51197">
    <property type="entry name" value="Clavaminate synthase-like"/>
    <property type="match status" value="1"/>
</dbReference>
<dbReference type="Pfam" id="PF12796">
    <property type="entry name" value="Ank_2"/>
    <property type="match status" value="1"/>
</dbReference>
<dbReference type="InterPro" id="IPR036770">
    <property type="entry name" value="Ankyrin_rpt-contain_sf"/>
</dbReference>
<evidence type="ECO:0000259" key="2">
    <source>
        <dbReference type="PROSITE" id="PS51184"/>
    </source>
</evidence>
<gene>
    <name evidence="3" type="ORF">PGLA1383_LOCUS56816</name>
</gene>
<dbReference type="PANTHER" id="PTHR24133">
    <property type="entry name" value="ANKYRIN DOMAIN-CONTAINING"/>
    <property type="match status" value="1"/>
</dbReference>
<dbReference type="Pfam" id="PF00023">
    <property type="entry name" value="Ank"/>
    <property type="match status" value="1"/>
</dbReference>
<dbReference type="Proteomes" id="UP000654075">
    <property type="component" value="Unassembled WGS sequence"/>
</dbReference>
<dbReference type="EMBL" id="CAJNNV010033149">
    <property type="protein sequence ID" value="CAE8642309.1"/>
    <property type="molecule type" value="Genomic_DNA"/>
</dbReference>
<reference evidence="3" key="1">
    <citation type="submission" date="2021-02" db="EMBL/GenBank/DDBJ databases">
        <authorList>
            <person name="Dougan E. K."/>
            <person name="Rhodes N."/>
            <person name="Thang M."/>
            <person name="Chan C."/>
        </authorList>
    </citation>
    <scope>NUCLEOTIDE SEQUENCE</scope>
</reference>
<comment type="caution">
    <text evidence="3">The sequence shown here is derived from an EMBL/GenBank/DDBJ whole genome shotgun (WGS) entry which is preliminary data.</text>
</comment>
<keyword evidence="4" id="KW-1185">Reference proteome</keyword>
<organism evidence="3 4">
    <name type="scientific">Polarella glacialis</name>
    <name type="common">Dinoflagellate</name>
    <dbReference type="NCBI Taxonomy" id="89957"/>
    <lineage>
        <taxon>Eukaryota</taxon>
        <taxon>Sar</taxon>
        <taxon>Alveolata</taxon>
        <taxon>Dinophyceae</taxon>
        <taxon>Suessiales</taxon>
        <taxon>Suessiaceae</taxon>
        <taxon>Polarella</taxon>
    </lineage>
</organism>
<evidence type="ECO:0000256" key="1">
    <source>
        <dbReference type="PROSITE-ProRule" id="PRU00023"/>
    </source>
</evidence>
<evidence type="ECO:0000313" key="4">
    <source>
        <dbReference type="Proteomes" id="UP000654075"/>
    </source>
</evidence>